<keyword evidence="2" id="KW-1185">Reference proteome</keyword>
<dbReference type="Proteomes" id="UP000595278">
    <property type="component" value="Chromosome"/>
</dbReference>
<proteinExistence type="predicted"/>
<evidence type="ECO:0000313" key="1">
    <source>
        <dbReference type="EMBL" id="QQP85023.1"/>
    </source>
</evidence>
<sequence>MQSNYLPPYDIYYLRAKTMGDIIDLINIAYVVGQPYRTPEYYAAVHAFEHVWNNLNSPYEDDEVIDLNSVTYDDIKHLFAEVFIFSTRYNEDIAMVILSENFTYWQGLKLAEENKTQQIQVDYWLEFVNVDEITSFIIDRNQWEAMSKQECDKLMDEKYKELIKGKIMGNRRLRNI</sequence>
<dbReference type="AlphaFoldDB" id="A0A974RWB5"/>
<evidence type="ECO:0000313" key="2">
    <source>
        <dbReference type="Proteomes" id="UP000595278"/>
    </source>
</evidence>
<accession>A0A974RWB5</accession>
<protein>
    <submittedName>
        <fullName evidence="1">Uncharacterized protein</fullName>
    </submittedName>
</protein>
<reference evidence="1 2" key="1">
    <citation type="submission" date="2021-01" db="EMBL/GenBank/DDBJ databases">
        <title>Entomomonas sp. F2A isolated from a house cricket (Acheta domesticus).</title>
        <authorList>
            <person name="Spergser J."/>
            <person name="Busse H.-J."/>
        </authorList>
    </citation>
    <scope>NUCLEOTIDE SEQUENCE [LARGE SCALE GENOMIC DNA]</scope>
    <source>
        <strain evidence="1 2">F2A</strain>
    </source>
</reference>
<name>A0A974RWB5_9GAMM</name>
<dbReference type="EMBL" id="CP067393">
    <property type="protein sequence ID" value="QQP85023.1"/>
    <property type="molecule type" value="Genomic_DNA"/>
</dbReference>
<gene>
    <name evidence="1" type="ORF">JHT90_11585</name>
</gene>
<dbReference type="KEGG" id="eaz:JHT90_11585"/>
<dbReference type="RefSeq" id="WP_201091105.1">
    <property type="nucleotide sequence ID" value="NZ_CP067393.1"/>
</dbReference>
<organism evidence="1 2">
    <name type="scientific">Entomomonas asaccharolytica</name>
    <dbReference type="NCBI Taxonomy" id="2785331"/>
    <lineage>
        <taxon>Bacteria</taxon>
        <taxon>Pseudomonadati</taxon>
        <taxon>Pseudomonadota</taxon>
        <taxon>Gammaproteobacteria</taxon>
        <taxon>Pseudomonadales</taxon>
        <taxon>Pseudomonadaceae</taxon>
        <taxon>Entomomonas</taxon>
    </lineage>
</organism>